<feature type="region of interest" description="Disordered" evidence="1">
    <location>
        <begin position="204"/>
        <end position="275"/>
    </location>
</feature>
<dbReference type="RefSeq" id="XP_016977594.2">
    <property type="nucleotide sequence ID" value="XM_017122105.2"/>
</dbReference>
<feature type="chain" id="PRO_5047123124" evidence="2">
    <location>
        <begin position="20"/>
        <end position="275"/>
    </location>
</feature>
<feature type="compositionally biased region" description="Low complexity" evidence="1">
    <location>
        <begin position="225"/>
        <end position="241"/>
    </location>
</feature>
<protein>
    <submittedName>
        <fullName evidence="3">Uncharacterized protein</fullName>
    </submittedName>
</protein>
<proteinExistence type="predicted"/>
<sequence length="275" mass="30620">MKLLYVIVYILYVTSPTYGQLRSEQPLAVLQASRDDPKTPLIVLSNPIAKTTFADSIKSEQDIETTLVPDAATTVPPVTDATHSTGKPTKKTRPPQKQKQDLSHGQKHKLPLQDFLLMPGMWESSPITVPHGPMEAVAPQPVFYPVPVYIPYPIPFQLMHPMGRPSKEQVEDQLAMRFNEMVSENLLTSSFQLDNGSEWQKITNNRIRPANQSGPKKWRGKWRKTTTGTTSSTTKAPVTSPTKPPRLLMNSSSQRESEVESIENNANSETTEAAS</sequence>
<keyword evidence="4" id="KW-1185">Reference proteome</keyword>
<feature type="compositionally biased region" description="Low complexity" evidence="1">
    <location>
        <begin position="69"/>
        <end position="87"/>
    </location>
</feature>
<evidence type="ECO:0000313" key="4">
    <source>
        <dbReference type="Proteomes" id="UP001652680"/>
    </source>
</evidence>
<reference evidence="3" key="2">
    <citation type="submission" date="2025-05" db="UniProtKB">
        <authorList>
            <consortium name="EnsemblMetazoa"/>
        </authorList>
    </citation>
    <scope>IDENTIFICATION</scope>
</reference>
<feature type="signal peptide" evidence="2">
    <location>
        <begin position="1"/>
        <end position="19"/>
    </location>
</feature>
<evidence type="ECO:0000313" key="3">
    <source>
        <dbReference type="EnsemblMetazoa" id="XP_016977594.2"/>
    </source>
</evidence>
<dbReference type="GeneID" id="108043403"/>
<organism evidence="3 4">
    <name type="scientific">Drosophila rhopaloa</name>
    <name type="common">Fruit fly</name>
    <dbReference type="NCBI Taxonomy" id="1041015"/>
    <lineage>
        <taxon>Eukaryota</taxon>
        <taxon>Metazoa</taxon>
        <taxon>Ecdysozoa</taxon>
        <taxon>Arthropoda</taxon>
        <taxon>Hexapoda</taxon>
        <taxon>Insecta</taxon>
        <taxon>Pterygota</taxon>
        <taxon>Neoptera</taxon>
        <taxon>Endopterygota</taxon>
        <taxon>Diptera</taxon>
        <taxon>Brachycera</taxon>
        <taxon>Muscomorpha</taxon>
        <taxon>Ephydroidea</taxon>
        <taxon>Drosophilidae</taxon>
        <taxon>Drosophila</taxon>
        <taxon>Sophophora</taxon>
    </lineage>
</organism>
<feature type="compositionally biased region" description="Polar residues" evidence="1">
    <location>
        <begin position="262"/>
        <end position="275"/>
    </location>
</feature>
<evidence type="ECO:0000256" key="1">
    <source>
        <dbReference type="SAM" id="MobiDB-lite"/>
    </source>
</evidence>
<feature type="region of interest" description="Disordered" evidence="1">
    <location>
        <begin position="69"/>
        <end position="108"/>
    </location>
</feature>
<evidence type="ECO:0000256" key="2">
    <source>
        <dbReference type="SAM" id="SignalP"/>
    </source>
</evidence>
<reference evidence="4" key="1">
    <citation type="journal article" date="2021" name="Elife">
        <title>Highly contiguous assemblies of 101 drosophilid genomes.</title>
        <authorList>
            <person name="Kim B.Y."/>
            <person name="Wang J.R."/>
            <person name="Miller D.E."/>
            <person name="Barmina O."/>
            <person name="Delaney E."/>
            <person name="Thompson A."/>
            <person name="Comeault A.A."/>
            <person name="Peede D."/>
            <person name="D'Agostino E.R."/>
            <person name="Pelaez J."/>
            <person name="Aguilar J.M."/>
            <person name="Haji D."/>
            <person name="Matsunaga T."/>
            <person name="Armstrong E.E."/>
            <person name="Zych M."/>
            <person name="Ogawa Y."/>
            <person name="Stamenkovic-Radak M."/>
            <person name="Jelic M."/>
            <person name="Veselinovic M.S."/>
            <person name="Tanaskovic M."/>
            <person name="Eric P."/>
            <person name="Gao J.J."/>
            <person name="Katoh T.K."/>
            <person name="Toda M.J."/>
            <person name="Watabe H."/>
            <person name="Watada M."/>
            <person name="Davis J.S."/>
            <person name="Moyle L.C."/>
            <person name="Manoli G."/>
            <person name="Bertolini E."/>
            <person name="Kostal V."/>
            <person name="Hawley R.S."/>
            <person name="Takahashi A."/>
            <person name="Jones C.D."/>
            <person name="Price D.K."/>
            <person name="Whiteman N."/>
            <person name="Kopp A."/>
            <person name="Matute D.R."/>
            <person name="Petrov D.A."/>
        </authorList>
    </citation>
    <scope>NUCLEOTIDE SEQUENCE [LARGE SCALE GENOMIC DNA]</scope>
</reference>
<name>A0ABM5HBE4_DRORH</name>
<accession>A0ABM5HBE4</accession>
<dbReference type="EnsemblMetazoa" id="XM_017122105.2">
    <property type="protein sequence ID" value="XP_016977594.2"/>
    <property type="gene ID" value="LOC108043403"/>
</dbReference>
<keyword evidence="2" id="KW-0732">Signal</keyword>
<dbReference type="Proteomes" id="UP001652680">
    <property type="component" value="Unassembled WGS sequence"/>
</dbReference>